<gene>
    <name evidence="1" type="ORF">DKX38_020029</name>
</gene>
<dbReference type="PANTHER" id="PTHR47422:SF1">
    <property type="entry name" value="DNAJ HEAT SHOCK N-TERMINAL DOMAIN-CONTAINING PROTEIN"/>
    <property type="match status" value="1"/>
</dbReference>
<keyword evidence="2" id="KW-1185">Reference proteome</keyword>
<name>A0A5N5KI54_9ROSI</name>
<dbReference type="Proteomes" id="UP000326939">
    <property type="component" value="Chromosome 13"/>
</dbReference>
<dbReference type="EMBL" id="VDCV01000013">
    <property type="protein sequence ID" value="KAB5529948.1"/>
    <property type="molecule type" value="Genomic_DNA"/>
</dbReference>
<accession>A0A5N5KI54</accession>
<organism evidence="1 2">
    <name type="scientific">Salix brachista</name>
    <dbReference type="NCBI Taxonomy" id="2182728"/>
    <lineage>
        <taxon>Eukaryota</taxon>
        <taxon>Viridiplantae</taxon>
        <taxon>Streptophyta</taxon>
        <taxon>Embryophyta</taxon>
        <taxon>Tracheophyta</taxon>
        <taxon>Spermatophyta</taxon>
        <taxon>Magnoliopsida</taxon>
        <taxon>eudicotyledons</taxon>
        <taxon>Gunneridae</taxon>
        <taxon>Pentapetalae</taxon>
        <taxon>rosids</taxon>
        <taxon>fabids</taxon>
        <taxon>Malpighiales</taxon>
        <taxon>Salicaceae</taxon>
        <taxon>Saliceae</taxon>
        <taxon>Salix</taxon>
    </lineage>
</organism>
<evidence type="ECO:0000313" key="2">
    <source>
        <dbReference type="Proteomes" id="UP000326939"/>
    </source>
</evidence>
<evidence type="ECO:0000313" key="1">
    <source>
        <dbReference type="EMBL" id="KAB5529948.1"/>
    </source>
</evidence>
<dbReference type="PANTHER" id="PTHR47422">
    <property type="entry name" value="DNAJ HEAT SHOCK N-TERMINAL DOMAIN-CONTAINING PROTEIN"/>
    <property type="match status" value="1"/>
</dbReference>
<comment type="caution">
    <text evidence="1">The sequence shown here is derived from an EMBL/GenBank/DDBJ whole genome shotgun (WGS) entry which is preliminary data.</text>
</comment>
<protein>
    <submittedName>
        <fullName evidence="1">Uncharacterized protein</fullName>
    </submittedName>
</protein>
<dbReference type="AlphaFoldDB" id="A0A5N5KI54"/>
<sequence>MLSACLHAGCDLKQENGDRVFLLPPNVHPTMAVVGPLIQAWEEFKEKQIDHSIPSNDVDFITPDTGHKQETIDNIVAMPSSRNVASAPRRRAIGFEMPSAELLAATAKLTEAQAELSCVSHVIRLHGKGNLENCGFCSLDVQLAFLPCTCHKNYGCFGDSPCDVVGVNRNISADNIKKT</sequence>
<reference evidence="2" key="1">
    <citation type="journal article" date="2019" name="Gigascience">
        <title>De novo genome assembly of the endangered Acer yangbiense, a plant species with extremely small populations endemic to Yunnan Province, China.</title>
        <authorList>
            <person name="Yang J."/>
            <person name="Wariss H.M."/>
            <person name="Tao L."/>
            <person name="Zhang R."/>
            <person name="Yun Q."/>
            <person name="Hollingsworth P."/>
            <person name="Dao Z."/>
            <person name="Luo G."/>
            <person name="Guo H."/>
            <person name="Ma Y."/>
            <person name="Sun W."/>
        </authorList>
    </citation>
    <scope>NUCLEOTIDE SEQUENCE [LARGE SCALE GENOMIC DNA]</scope>
    <source>
        <strain evidence="2">cv. br00</strain>
    </source>
</reference>
<proteinExistence type="predicted"/>